<dbReference type="InterPro" id="IPR050502">
    <property type="entry name" value="Euk_RNA-bind_prot"/>
</dbReference>
<proteinExistence type="predicted"/>
<dbReference type="STRING" id="360412.LARV_01093"/>
<feature type="compositionally biased region" description="Gly residues" evidence="2">
    <location>
        <begin position="88"/>
        <end position="105"/>
    </location>
</feature>
<keyword evidence="1" id="KW-0694">RNA-binding</keyword>
<dbReference type="SMART" id="SM00360">
    <property type="entry name" value="RRM"/>
    <property type="match status" value="1"/>
</dbReference>
<protein>
    <submittedName>
        <fullName evidence="4">RNA-binding protein</fullName>
    </submittedName>
</protein>
<dbReference type="InterPro" id="IPR035979">
    <property type="entry name" value="RBD_domain_sf"/>
</dbReference>
<dbReference type="OrthoDB" id="9798855at2"/>
<dbReference type="PROSITE" id="PS50102">
    <property type="entry name" value="RRM"/>
    <property type="match status" value="1"/>
</dbReference>
<dbReference type="EMBL" id="DF967972">
    <property type="protein sequence ID" value="GAP13340.1"/>
    <property type="molecule type" value="Genomic_DNA"/>
</dbReference>
<feature type="region of interest" description="Disordered" evidence="2">
    <location>
        <begin position="75"/>
        <end position="120"/>
    </location>
</feature>
<dbReference type="AlphaFoldDB" id="A0A0S7B7G6"/>
<dbReference type="PANTHER" id="PTHR48025">
    <property type="entry name" value="OS02G0815200 PROTEIN"/>
    <property type="match status" value="1"/>
</dbReference>
<feature type="compositionally biased region" description="Basic and acidic residues" evidence="2">
    <location>
        <begin position="75"/>
        <end position="85"/>
    </location>
</feature>
<dbReference type="GO" id="GO:0003729">
    <property type="term" value="F:mRNA binding"/>
    <property type="evidence" value="ECO:0007669"/>
    <property type="project" value="TreeGrafter"/>
</dbReference>
<evidence type="ECO:0000259" key="3">
    <source>
        <dbReference type="PROSITE" id="PS50102"/>
    </source>
</evidence>
<dbReference type="PANTHER" id="PTHR48025:SF1">
    <property type="entry name" value="RRM DOMAIN-CONTAINING PROTEIN"/>
    <property type="match status" value="1"/>
</dbReference>
<dbReference type="Gene3D" id="3.30.70.330">
    <property type="match status" value="1"/>
</dbReference>
<gene>
    <name evidence="4" type="ORF">LARV_01093</name>
</gene>
<keyword evidence="5" id="KW-1185">Reference proteome</keyword>
<evidence type="ECO:0000256" key="1">
    <source>
        <dbReference type="ARBA" id="ARBA00022884"/>
    </source>
</evidence>
<evidence type="ECO:0000256" key="2">
    <source>
        <dbReference type="SAM" id="MobiDB-lite"/>
    </source>
</evidence>
<dbReference type="InterPro" id="IPR000504">
    <property type="entry name" value="RRM_dom"/>
</dbReference>
<organism evidence="4">
    <name type="scientific">Longilinea arvoryzae</name>
    <dbReference type="NCBI Taxonomy" id="360412"/>
    <lineage>
        <taxon>Bacteria</taxon>
        <taxon>Bacillati</taxon>
        <taxon>Chloroflexota</taxon>
        <taxon>Anaerolineae</taxon>
        <taxon>Anaerolineales</taxon>
        <taxon>Anaerolineaceae</taxon>
        <taxon>Longilinea</taxon>
    </lineage>
</organism>
<sequence length="120" mass="12805">MEVKLYVGNLAFSTTEEEIKALFAQAGTVVDAALIKDRDTGSSKGFAFVTMSSQQEAENAIKMFNGYSLANRELKVNPARPKEETGFGNRGGGYGNRGGGYGNRGGGDRDRRGGSGGRRF</sequence>
<dbReference type="InterPro" id="IPR012677">
    <property type="entry name" value="Nucleotide-bd_a/b_plait_sf"/>
</dbReference>
<dbReference type="RefSeq" id="WP_075072684.1">
    <property type="nucleotide sequence ID" value="NZ_DF967972.1"/>
</dbReference>
<accession>A0A0S7B7G6</accession>
<reference evidence="4" key="1">
    <citation type="submission" date="2015-07" db="EMBL/GenBank/DDBJ databases">
        <title>Draft Genome Sequences of Anaerolinea thermolimosa IMO-1, Bellilinea caldifistulae GOMI-1, Leptolinea tardivitalis YMTK-2, Levilinea saccharolytica KIBI-1,Longilinea arvoryzae KOME-1, Previously Described as Members of the Anaerolineaceae (Chloroflexi).</title>
        <authorList>
            <person name="Sekiguchi Y."/>
            <person name="Ohashi A."/>
            <person name="Matsuura N."/>
            <person name="Tourlousse M.D."/>
        </authorList>
    </citation>
    <scope>NUCLEOTIDE SEQUENCE [LARGE SCALE GENOMIC DNA]</scope>
    <source>
        <strain evidence="4">KOME-1</strain>
    </source>
</reference>
<name>A0A0S7B7G6_9CHLR</name>
<evidence type="ECO:0000313" key="4">
    <source>
        <dbReference type="EMBL" id="GAP13340.1"/>
    </source>
</evidence>
<feature type="domain" description="RRM" evidence="3">
    <location>
        <begin position="3"/>
        <end position="81"/>
    </location>
</feature>
<dbReference type="SUPFAM" id="SSF54928">
    <property type="entry name" value="RNA-binding domain, RBD"/>
    <property type="match status" value="1"/>
</dbReference>
<dbReference type="Proteomes" id="UP000055060">
    <property type="component" value="Unassembled WGS sequence"/>
</dbReference>
<evidence type="ECO:0000313" key="5">
    <source>
        <dbReference type="Proteomes" id="UP000055060"/>
    </source>
</evidence>
<dbReference type="Pfam" id="PF00076">
    <property type="entry name" value="RRM_1"/>
    <property type="match status" value="1"/>
</dbReference>